<feature type="compositionally biased region" description="Low complexity" evidence="1">
    <location>
        <begin position="72"/>
        <end position="84"/>
    </location>
</feature>
<dbReference type="AlphaFoldDB" id="A0A2R6X812"/>
<name>A0A2R6X812_MARPO</name>
<dbReference type="InterPro" id="IPR018790">
    <property type="entry name" value="DUF2358"/>
</dbReference>
<accession>A0A2R6X812</accession>
<gene>
    <name evidence="2" type="ORF">MARPO_0031s0189</name>
</gene>
<dbReference type="OMA" id="MEIYPDP"/>
<organism evidence="2 3">
    <name type="scientific">Marchantia polymorpha</name>
    <name type="common">Common liverwort</name>
    <name type="synonym">Marchantia aquatica</name>
    <dbReference type="NCBI Taxonomy" id="3197"/>
    <lineage>
        <taxon>Eukaryota</taxon>
        <taxon>Viridiplantae</taxon>
        <taxon>Streptophyta</taxon>
        <taxon>Embryophyta</taxon>
        <taxon>Marchantiophyta</taxon>
        <taxon>Marchantiopsida</taxon>
        <taxon>Marchantiidae</taxon>
        <taxon>Marchantiales</taxon>
        <taxon>Marchantiaceae</taxon>
        <taxon>Marchantia</taxon>
    </lineage>
</organism>
<reference evidence="3" key="1">
    <citation type="journal article" date="2017" name="Cell">
        <title>Insights into land plant evolution garnered from the Marchantia polymorpha genome.</title>
        <authorList>
            <person name="Bowman J.L."/>
            <person name="Kohchi T."/>
            <person name="Yamato K.T."/>
            <person name="Jenkins J."/>
            <person name="Shu S."/>
            <person name="Ishizaki K."/>
            <person name="Yamaoka S."/>
            <person name="Nishihama R."/>
            <person name="Nakamura Y."/>
            <person name="Berger F."/>
            <person name="Adam C."/>
            <person name="Aki S.S."/>
            <person name="Althoff F."/>
            <person name="Araki T."/>
            <person name="Arteaga-Vazquez M.A."/>
            <person name="Balasubrmanian S."/>
            <person name="Barry K."/>
            <person name="Bauer D."/>
            <person name="Boehm C.R."/>
            <person name="Briginshaw L."/>
            <person name="Caballero-Perez J."/>
            <person name="Catarino B."/>
            <person name="Chen F."/>
            <person name="Chiyoda S."/>
            <person name="Chovatia M."/>
            <person name="Davies K.M."/>
            <person name="Delmans M."/>
            <person name="Demura T."/>
            <person name="Dierschke T."/>
            <person name="Dolan L."/>
            <person name="Dorantes-Acosta A.E."/>
            <person name="Eklund D.M."/>
            <person name="Florent S.N."/>
            <person name="Flores-Sandoval E."/>
            <person name="Fujiyama A."/>
            <person name="Fukuzawa H."/>
            <person name="Galik B."/>
            <person name="Grimanelli D."/>
            <person name="Grimwood J."/>
            <person name="Grossniklaus U."/>
            <person name="Hamada T."/>
            <person name="Haseloff J."/>
            <person name="Hetherington A.J."/>
            <person name="Higo A."/>
            <person name="Hirakawa Y."/>
            <person name="Hundley H.N."/>
            <person name="Ikeda Y."/>
            <person name="Inoue K."/>
            <person name="Inoue S.I."/>
            <person name="Ishida S."/>
            <person name="Jia Q."/>
            <person name="Kakita M."/>
            <person name="Kanazawa T."/>
            <person name="Kawai Y."/>
            <person name="Kawashima T."/>
            <person name="Kennedy M."/>
            <person name="Kinose K."/>
            <person name="Kinoshita T."/>
            <person name="Kohara Y."/>
            <person name="Koide E."/>
            <person name="Komatsu K."/>
            <person name="Kopischke S."/>
            <person name="Kubo M."/>
            <person name="Kyozuka J."/>
            <person name="Lagercrantz U."/>
            <person name="Lin S.S."/>
            <person name="Lindquist E."/>
            <person name="Lipzen A.M."/>
            <person name="Lu C.W."/>
            <person name="De Luna E."/>
            <person name="Martienssen R.A."/>
            <person name="Minamino N."/>
            <person name="Mizutani M."/>
            <person name="Mizutani M."/>
            <person name="Mochizuki N."/>
            <person name="Monte I."/>
            <person name="Mosher R."/>
            <person name="Nagasaki H."/>
            <person name="Nakagami H."/>
            <person name="Naramoto S."/>
            <person name="Nishitani K."/>
            <person name="Ohtani M."/>
            <person name="Okamoto T."/>
            <person name="Okumura M."/>
            <person name="Phillips J."/>
            <person name="Pollak B."/>
            <person name="Reinders A."/>
            <person name="Rovekamp M."/>
            <person name="Sano R."/>
            <person name="Sawa S."/>
            <person name="Schmid M.W."/>
            <person name="Shirakawa M."/>
            <person name="Solano R."/>
            <person name="Spunde A."/>
            <person name="Suetsugu N."/>
            <person name="Sugano S."/>
            <person name="Sugiyama A."/>
            <person name="Sun R."/>
            <person name="Suzuki Y."/>
            <person name="Takenaka M."/>
            <person name="Takezawa D."/>
            <person name="Tomogane H."/>
            <person name="Tsuzuki M."/>
            <person name="Ueda T."/>
            <person name="Umeda M."/>
            <person name="Ward J.M."/>
            <person name="Watanabe Y."/>
            <person name="Yazaki K."/>
            <person name="Yokoyama R."/>
            <person name="Yoshitake Y."/>
            <person name="Yotsui I."/>
            <person name="Zachgo S."/>
            <person name="Schmutz J."/>
        </authorList>
    </citation>
    <scope>NUCLEOTIDE SEQUENCE [LARGE SCALE GENOMIC DNA]</scope>
    <source>
        <strain evidence="3">Tak-1</strain>
    </source>
</reference>
<feature type="region of interest" description="Disordered" evidence="1">
    <location>
        <begin position="69"/>
        <end position="94"/>
    </location>
</feature>
<proteinExistence type="predicted"/>
<evidence type="ECO:0000256" key="1">
    <source>
        <dbReference type="SAM" id="MobiDB-lite"/>
    </source>
</evidence>
<protein>
    <submittedName>
        <fullName evidence="2">Uncharacterized protein</fullName>
    </submittedName>
</protein>
<dbReference type="PANTHER" id="PTHR36334">
    <property type="entry name" value="PROTEIN, PUTATIVE (DUF2358)-RELATED"/>
    <property type="match status" value="1"/>
</dbReference>
<dbReference type="PANTHER" id="PTHR36334:SF1">
    <property type="entry name" value="PROTEIN, PUTATIVE (DUF2358)-RELATED"/>
    <property type="match status" value="1"/>
</dbReference>
<evidence type="ECO:0000313" key="3">
    <source>
        <dbReference type="Proteomes" id="UP000244005"/>
    </source>
</evidence>
<keyword evidence="3" id="KW-1185">Reference proteome</keyword>
<dbReference type="OrthoDB" id="2016221at2759"/>
<dbReference type="Pfam" id="PF10184">
    <property type="entry name" value="DUF2358"/>
    <property type="match status" value="1"/>
</dbReference>
<dbReference type="Gramene" id="Mp2g05350.1">
    <property type="protein sequence ID" value="Mp2g05350.1.cds"/>
    <property type="gene ID" value="Mp2g05350"/>
</dbReference>
<sequence length="329" mass="35885">MPTCMAGGLCISTLIDPTCRALSVSDKCVVVGRSGLAGLGVGQLSGWKNLPRSTAPGLNKIGQAVVSVRAEGSGSSGPSGTSTSVVDKKNEERKSEADALVDGMTFSELCDEFECISSPAVEKTARQLARDLLELREDKRTLSTYAVFVNYKDPLRSFKGRDKFKRPSWIKATLNNPTVAVQQMQMVSTSMLNIKWTLRGTPKLPPASVVGGELVLNVTSYFTLNQISGQVTDQVDEWDLSGSSPITLAYFYATKLAYLAAESGKDFGESVSNLSKMMDKKEDNSNIYSDPTDPRKFFQVDDNPQKDIYQVGFVIALIYLLVQFLKLTL</sequence>
<dbReference type="Proteomes" id="UP000244005">
    <property type="component" value="Unassembled WGS sequence"/>
</dbReference>
<evidence type="ECO:0000313" key="2">
    <source>
        <dbReference type="EMBL" id="PTQ42238.1"/>
    </source>
</evidence>
<dbReference type="EMBL" id="KZ772703">
    <property type="protein sequence ID" value="PTQ42238.1"/>
    <property type="molecule type" value="Genomic_DNA"/>
</dbReference>